<evidence type="ECO:0000256" key="5">
    <source>
        <dbReference type="ARBA" id="ARBA00022683"/>
    </source>
</evidence>
<dbReference type="InterPro" id="IPR011055">
    <property type="entry name" value="Dup_hybrid_motif"/>
</dbReference>
<keyword evidence="9" id="KW-1185">Reference proteome</keyword>
<evidence type="ECO:0000256" key="1">
    <source>
        <dbReference type="ARBA" id="ARBA00004496"/>
    </source>
</evidence>
<dbReference type="EMBL" id="QRUP01000017">
    <property type="protein sequence ID" value="RGR71868.1"/>
    <property type="molecule type" value="Genomic_DNA"/>
</dbReference>
<evidence type="ECO:0000256" key="6">
    <source>
        <dbReference type="ARBA" id="ARBA00022777"/>
    </source>
</evidence>
<evidence type="ECO:0000256" key="4">
    <source>
        <dbReference type="ARBA" id="ARBA00022679"/>
    </source>
</evidence>
<dbReference type="Pfam" id="PF00358">
    <property type="entry name" value="PTS_EIIA_1"/>
    <property type="match status" value="1"/>
</dbReference>
<dbReference type="PROSITE" id="PS51093">
    <property type="entry name" value="PTS_EIIA_TYPE_1"/>
    <property type="match status" value="1"/>
</dbReference>
<dbReference type="GO" id="GO:0009401">
    <property type="term" value="P:phosphoenolpyruvate-dependent sugar phosphotransferase system"/>
    <property type="evidence" value="ECO:0007669"/>
    <property type="project" value="UniProtKB-KW"/>
</dbReference>
<sequence length="165" mass="18136">MFKFFKKKEIIPICFGNTICAMADGEMIDITTVSDQIFAKKIMGDSIAFIFKGPNISICAPCSGKLTVLYPTGHAFGITMNNGVEILIHIGIDTVNARGKGFQILNKKQGDMVKVGEEIVKVNFELLRQKYDMSTILIITNSNGKRINFLPLSIVSKGDKVADLT</sequence>
<dbReference type="InterPro" id="IPR001127">
    <property type="entry name" value="PTS_EIIA_1_perm"/>
</dbReference>
<evidence type="ECO:0000256" key="3">
    <source>
        <dbReference type="ARBA" id="ARBA00022597"/>
    </source>
</evidence>
<dbReference type="GO" id="GO:0005737">
    <property type="term" value="C:cytoplasm"/>
    <property type="evidence" value="ECO:0007669"/>
    <property type="project" value="UniProtKB-SubCell"/>
</dbReference>
<keyword evidence="2" id="KW-0813">Transport</keyword>
<comment type="caution">
    <text evidence="8">The sequence shown here is derived from an EMBL/GenBank/DDBJ whole genome shotgun (WGS) entry which is preliminary data.</text>
</comment>
<keyword evidence="3 8" id="KW-0762">Sugar transport</keyword>
<feature type="domain" description="PTS EIIA type-1" evidence="7">
    <location>
        <begin position="35"/>
        <end position="141"/>
    </location>
</feature>
<dbReference type="GeneID" id="83016257"/>
<dbReference type="AlphaFoldDB" id="A0A412FUR3"/>
<dbReference type="GO" id="GO:0016301">
    <property type="term" value="F:kinase activity"/>
    <property type="evidence" value="ECO:0007669"/>
    <property type="project" value="UniProtKB-KW"/>
</dbReference>
<dbReference type="Proteomes" id="UP000284178">
    <property type="component" value="Unassembled WGS sequence"/>
</dbReference>
<keyword evidence="4" id="KW-0808">Transferase</keyword>
<evidence type="ECO:0000313" key="8">
    <source>
        <dbReference type="EMBL" id="RGR71868.1"/>
    </source>
</evidence>
<evidence type="ECO:0000256" key="2">
    <source>
        <dbReference type="ARBA" id="ARBA00022448"/>
    </source>
</evidence>
<dbReference type="RefSeq" id="WP_117895540.1">
    <property type="nucleotide sequence ID" value="NZ_CABJCV010000017.1"/>
</dbReference>
<organism evidence="8 9">
    <name type="scientific">Holdemania filiformis</name>
    <dbReference type="NCBI Taxonomy" id="61171"/>
    <lineage>
        <taxon>Bacteria</taxon>
        <taxon>Bacillati</taxon>
        <taxon>Bacillota</taxon>
        <taxon>Erysipelotrichia</taxon>
        <taxon>Erysipelotrichales</taxon>
        <taxon>Erysipelotrichaceae</taxon>
        <taxon>Holdemania</taxon>
    </lineage>
</organism>
<keyword evidence="6" id="KW-0418">Kinase</keyword>
<keyword evidence="5" id="KW-0598">Phosphotransferase system</keyword>
<evidence type="ECO:0000259" key="7">
    <source>
        <dbReference type="PROSITE" id="PS51093"/>
    </source>
</evidence>
<dbReference type="Gene3D" id="2.70.70.10">
    <property type="entry name" value="Glucose Permease (Domain IIA)"/>
    <property type="match status" value="1"/>
</dbReference>
<comment type="subcellular location">
    <subcellularLocation>
        <location evidence="1">Cytoplasm</location>
    </subcellularLocation>
</comment>
<dbReference type="PANTHER" id="PTHR45008">
    <property type="entry name" value="PTS SYSTEM GLUCOSE-SPECIFIC EIIA COMPONENT"/>
    <property type="match status" value="1"/>
</dbReference>
<name>A0A412FUR3_9FIRM</name>
<evidence type="ECO:0000313" key="9">
    <source>
        <dbReference type="Proteomes" id="UP000284178"/>
    </source>
</evidence>
<proteinExistence type="predicted"/>
<protein>
    <submittedName>
        <fullName evidence="8">PTS glucose transporter subunit IIA</fullName>
    </submittedName>
</protein>
<dbReference type="PROSITE" id="PS00371">
    <property type="entry name" value="PTS_EIIA_TYPE_1_HIS"/>
    <property type="match status" value="1"/>
</dbReference>
<dbReference type="PANTHER" id="PTHR45008:SF1">
    <property type="entry name" value="PTS SYSTEM GLUCOSE-SPECIFIC EIIA COMPONENT"/>
    <property type="match status" value="1"/>
</dbReference>
<dbReference type="NCBIfam" id="TIGR00830">
    <property type="entry name" value="PTBA"/>
    <property type="match status" value="1"/>
</dbReference>
<dbReference type="SUPFAM" id="SSF51261">
    <property type="entry name" value="Duplicated hybrid motif"/>
    <property type="match status" value="1"/>
</dbReference>
<dbReference type="InterPro" id="IPR050890">
    <property type="entry name" value="PTS_EIIA_component"/>
</dbReference>
<gene>
    <name evidence="8" type="ORF">DWY25_12715</name>
</gene>
<accession>A0A412FUR3</accession>
<reference evidence="8 9" key="1">
    <citation type="submission" date="2018-08" db="EMBL/GenBank/DDBJ databases">
        <title>A genome reference for cultivated species of the human gut microbiota.</title>
        <authorList>
            <person name="Zou Y."/>
            <person name="Xue W."/>
            <person name="Luo G."/>
        </authorList>
    </citation>
    <scope>NUCLEOTIDE SEQUENCE [LARGE SCALE GENOMIC DNA]</scope>
    <source>
        <strain evidence="8 9">AF24-29</strain>
    </source>
</reference>